<dbReference type="InterPro" id="IPR002885">
    <property type="entry name" value="PPR_rpt"/>
</dbReference>
<dbReference type="PANTHER" id="PTHR47926:SF452">
    <property type="entry name" value="PENTATRICOPEPTIDE REPEAT-CONTAINING PROTEIN"/>
    <property type="match status" value="1"/>
</dbReference>
<dbReference type="PROSITE" id="PS51375">
    <property type="entry name" value="PPR"/>
    <property type="match status" value="1"/>
</dbReference>
<reference evidence="3 4" key="1">
    <citation type="submission" date="2020-09" db="EMBL/GenBank/DDBJ databases">
        <title>De no assembly of potato wild relative species, Solanum commersonii.</title>
        <authorList>
            <person name="Cho K."/>
        </authorList>
    </citation>
    <scope>NUCLEOTIDE SEQUENCE [LARGE SCALE GENOMIC DNA]</scope>
    <source>
        <strain evidence="3">LZ3.2</strain>
        <tissue evidence="3">Leaf</tissue>
    </source>
</reference>
<keyword evidence="4" id="KW-1185">Reference proteome</keyword>
<dbReference type="InterPro" id="IPR011990">
    <property type="entry name" value="TPR-like_helical_dom_sf"/>
</dbReference>
<gene>
    <name evidence="3" type="ORF">H5410_055474</name>
</gene>
<dbReference type="NCBIfam" id="TIGR00756">
    <property type="entry name" value="PPR"/>
    <property type="match status" value="1"/>
</dbReference>
<dbReference type="Pfam" id="PF13041">
    <property type="entry name" value="PPR_2"/>
    <property type="match status" value="1"/>
</dbReference>
<feature type="repeat" description="PPR" evidence="2">
    <location>
        <begin position="75"/>
        <end position="109"/>
    </location>
</feature>
<proteinExistence type="predicted"/>
<dbReference type="PANTHER" id="PTHR47926">
    <property type="entry name" value="PENTATRICOPEPTIDE REPEAT-CONTAINING PROTEIN"/>
    <property type="match status" value="1"/>
</dbReference>
<protein>
    <recommendedName>
        <fullName evidence="5">Pentatricopeptide repeat-containing protein</fullName>
    </recommendedName>
</protein>
<dbReference type="EMBL" id="JACXVP010000011">
    <property type="protein sequence ID" value="KAG5575340.1"/>
    <property type="molecule type" value="Genomic_DNA"/>
</dbReference>
<evidence type="ECO:0000313" key="4">
    <source>
        <dbReference type="Proteomes" id="UP000824120"/>
    </source>
</evidence>
<name>A0A9J5WJG5_SOLCO</name>
<evidence type="ECO:0000313" key="3">
    <source>
        <dbReference type="EMBL" id="KAG5575340.1"/>
    </source>
</evidence>
<dbReference type="Gene3D" id="1.25.40.10">
    <property type="entry name" value="Tetratricopeptide repeat domain"/>
    <property type="match status" value="1"/>
</dbReference>
<comment type="caution">
    <text evidence="3">The sequence shown here is derived from an EMBL/GenBank/DDBJ whole genome shotgun (WGS) entry which is preliminary data.</text>
</comment>
<dbReference type="Proteomes" id="UP000824120">
    <property type="component" value="Chromosome 11"/>
</dbReference>
<evidence type="ECO:0008006" key="5">
    <source>
        <dbReference type="Google" id="ProtNLM"/>
    </source>
</evidence>
<dbReference type="GO" id="GO:0003723">
    <property type="term" value="F:RNA binding"/>
    <property type="evidence" value="ECO:0007669"/>
    <property type="project" value="InterPro"/>
</dbReference>
<sequence length="123" mass="13486">MLEQNVKPNAVTLASILPSCSQSGTIAIGKQLHCFAILNLFENNVYIISALVDIYSKSGIIDYAESVFLKSPEKNSVTYTNMILGYGQHGMGRKALTVCYSLRQNGLEPDDVTFLESVSTQTF</sequence>
<dbReference type="OrthoDB" id="9990610at2759"/>
<dbReference type="InterPro" id="IPR046960">
    <property type="entry name" value="PPR_At4g14850-like_plant"/>
</dbReference>
<accession>A0A9J5WJG5</accession>
<evidence type="ECO:0000256" key="1">
    <source>
        <dbReference type="ARBA" id="ARBA00022737"/>
    </source>
</evidence>
<organism evidence="3 4">
    <name type="scientific">Solanum commersonii</name>
    <name type="common">Commerson's wild potato</name>
    <name type="synonym">Commerson's nightshade</name>
    <dbReference type="NCBI Taxonomy" id="4109"/>
    <lineage>
        <taxon>Eukaryota</taxon>
        <taxon>Viridiplantae</taxon>
        <taxon>Streptophyta</taxon>
        <taxon>Embryophyta</taxon>
        <taxon>Tracheophyta</taxon>
        <taxon>Spermatophyta</taxon>
        <taxon>Magnoliopsida</taxon>
        <taxon>eudicotyledons</taxon>
        <taxon>Gunneridae</taxon>
        <taxon>Pentapetalae</taxon>
        <taxon>asterids</taxon>
        <taxon>lamiids</taxon>
        <taxon>Solanales</taxon>
        <taxon>Solanaceae</taxon>
        <taxon>Solanoideae</taxon>
        <taxon>Solaneae</taxon>
        <taxon>Solanum</taxon>
    </lineage>
</organism>
<keyword evidence="1" id="KW-0677">Repeat</keyword>
<dbReference type="AlphaFoldDB" id="A0A9J5WJG5"/>
<evidence type="ECO:0000256" key="2">
    <source>
        <dbReference type="PROSITE-ProRule" id="PRU00708"/>
    </source>
</evidence>
<dbReference type="GO" id="GO:0009451">
    <property type="term" value="P:RNA modification"/>
    <property type="evidence" value="ECO:0007669"/>
    <property type="project" value="InterPro"/>
</dbReference>